<reference evidence="2 3" key="1">
    <citation type="journal article" date="2020" name="BMC Genomics">
        <title>Intraspecific diversification of the crop wild relative Brassica cretica Lam. using demographic model selection.</title>
        <authorList>
            <person name="Kioukis A."/>
            <person name="Michalopoulou V.A."/>
            <person name="Briers L."/>
            <person name="Pirintsos S."/>
            <person name="Studholme D.J."/>
            <person name="Pavlidis P."/>
            <person name="Sarris P.F."/>
        </authorList>
    </citation>
    <scope>NUCLEOTIDE SEQUENCE [LARGE SCALE GENOMIC DNA]</scope>
    <source>
        <strain evidence="3">cv. PFS-1207/04</strain>
    </source>
</reference>
<dbReference type="Gene3D" id="3.40.50.1820">
    <property type="entry name" value="alpha/beta hydrolase"/>
    <property type="match status" value="1"/>
</dbReference>
<dbReference type="SUPFAM" id="SSF53474">
    <property type="entry name" value="alpha/beta-Hydrolases"/>
    <property type="match status" value="1"/>
</dbReference>
<dbReference type="Proteomes" id="UP000266723">
    <property type="component" value="Unassembled WGS sequence"/>
</dbReference>
<dbReference type="EMBL" id="QGKV02000649">
    <property type="protein sequence ID" value="KAF3579387.1"/>
    <property type="molecule type" value="Genomic_DNA"/>
</dbReference>
<feature type="domain" description="Serine aminopeptidase S33" evidence="1">
    <location>
        <begin position="2"/>
        <end position="114"/>
    </location>
</feature>
<evidence type="ECO:0000313" key="2">
    <source>
        <dbReference type="EMBL" id="KAF3579387.1"/>
    </source>
</evidence>
<name>A0ABQ7DP55_BRACR</name>
<feature type="non-terminal residue" evidence="2">
    <location>
        <position position="115"/>
    </location>
</feature>
<evidence type="ECO:0000259" key="1">
    <source>
        <dbReference type="Pfam" id="PF12146"/>
    </source>
</evidence>
<comment type="caution">
    <text evidence="2">The sequence shown here is derived from an EMBL/GenBank/DDBJ whole genome shotgun (WGS) entry which is preliminary data.</text>
</comment>
<dbReference type="PANTHER" id="PTHR11614">
    <property type="entry name" value="PHOSPHOLIPASE-RELATED"/>
    <property type="match status" value="1"/>
</dbReference>
<organism evidence="2 3">
    <name type="scientific">Brassica cretica</name>
    <name type="common">Mustard</name>
    <dbReference type="NCBI Taxonomy" id="69181"/>
    <lineage>
        <taxon>Eukaryota</taxon>
        <taxon>Viridiplantae</taxon>
        <taxon>Streptophyta</taxon>
        <taxon>Embryophyta</taxon>
        <taxon>Tracheophyta</taxon>
        <taxon>Spermatophyta</taxon>
        <taxon>Magnoliopsida</taxon>
        <taxon>eudicotyledons</taxon>
        <taxon>Gunneridae</taxon>
        <taxon>Pentapetalae</taxon>
        <taxon>rosids</taxon>
        <taxon>malvids</taxon>
        <taxon>Brassicales</taxon>
        <taxon>Brassicaceae</taxon>
        <taxon>Brassiceae</taxon>
        <taxon>Brassica</taxon>
    </lineage>
</organism>
<sequence>MRYLLGESMGGAVLLLLHRKKPEFWDGAVLVAPMCKIAEEMKPNPVVISVFSKLSGVIPTWKIIPGQDIIETAFKQPEVRKQVRENPYCYKGRPRLKTANELLRISTDLEKRLDE</sequence>
<dbReference type="InterPro" id="IPR051044">
    <property type="entry name" value="MAG_DAG_Lipase"/>
</dbReference>
<dbReference type="InterPro" id="IPR029058">
    <property type="entry name" value="AB_hydrolase_fold"/>
</dbReference>
<keyword evidence="3" id="KW-1185">Reference proteome</keyword>
<evidence type="ECO:0000313" key="3">
    <source>
        <dbReference type="Proteomes" id="UP000266723"/>
    </source>
</evidence>
<accession>A0ABQ7DP55</accession>
<proteinExistence type="predicted"/>
<protein>
    <recommendedName>
        <fullName evidence="1">Serine aminopeptidase S33 domain-containing protein</fullName>
    </recommendedName>
</protein>
<gene>
    <name evidence="2" type="ORF">DY000_02035625</name>
</gene>
<dbReference type="Pfam" id="PF12146">
    <property type="entry name" value="Hydrolase_4"/>
    <property type="match status" value="1"/>
</dbReference>
<dbReference type="InterPro" id="IPR022742">
    <property type="entry name" value="Hydrolase_4"/>
</dbReference>